<dbReference type="AlphaFoldDB" id="D3FFC4"/>
<dbReference type="HOGENOM" id="CLU_723152_0_0_11"/>
<organism evidence="2 3">
    <name type="scientific">Conexibacter woesei (strain DSM 14684 / CCUG 47730 / CIP 108061 / JCM 11494 / NBRC 100937 / ID131577)</name>
    <dbReference type="NCBI Taxonomy" id="469383"/>
    <lineage>
        <taxon>Bacteria</taxon>
        <taxon>Bacillati</taxon>
        <taxon>Actinomycetota</taxon>
        <taxon>Thermoleophilia</taxon>
        <taxon>Solirubrobacterales</taxon>
        <taxon>Conexibacteraceae</taxon>
        <taxon>Conexibacter</taxon>
    </lineage>
</organism>
<dbReference type="GO" id="GO:0016757">
    <property type="term" value="F:glycosyltransferase activity"/>
    <property type="evidence" value="ECO:0007669"/>
    <property type="project" value="TreeGrafter"/>
</dbReference>
<reference evidence="3" key="2">
    <citation type="submission" date="2010-01" db="EMBL/GenBank/DDBJ databases">
        <title>The complete genome of Conexibacter woesei DSM 14684.</title>
        <authorList>
            <consortium name="US DOE Joint Genome Institute (JGI-PGF)"/>
            <person name="Lucas S."/>
            <person name="Copeland A."/>
            <person name="Lapidus A."/>
            <person name="Glavina del Rio T."/>
            <person name="Dalin E."/>
            <person name="Tice H."/>
            <person name="Bruce D."/>
            <person name="Goodwin L."/>
            <person name="Pitluck S."/>
            <person name="Kyrpides N."/>
            <person name="Mavromatis K."/>
            <person name="Ivanova N."/>
            <person name="Mikhailova N."/>
            <person name="Chertkov O."/>
            <person name="Brettin T."/>
            <person name="Detter J.C."/>
            <person name="Han C."/>
            <person name="Larimer F."/>
            <person name="Land M."/>
            <person name="Hauser L."/>
            <person name="Markowitz V."/>
            <person name="Cheng J.-F."/>
            <person name="Hugenholtz P."/>
            <person name="Woyke T."/>
            <person name="Wu D."/>
            <person name="Pukall R."/>
            <person name="Steenblock K."/>
            <person name="Schneider S."/>
            <person name="Klenk H.-P."/>
            <person name="Eisen J.A."/>
        </authorList>
    </citation>
    <scope>NUCLEOTIDE SEQUENCE [LARGE SCALE GENOMIC DNA]</scope>
    <source>
        <strain evidence="3">DSM 14684 / CIP 108061 / JCM 11494 / NBRC 100937 / ID131577</strain>
    </source>
</reference>
<sequence>MLAVDTSAPPRFTVALASAGRSGDVGQWSGTPYALTQGLRATGATVVALDVVVPGPLQTLLDRRLELRHAMTRPLSALASQRLRRLPVDGICQLGSEFQLDTKLPLVTFDDMTVAQATSAGWDATETAGSRLLTRWRERQGNLYRSATVCGAFSRWTAASIVEDYGIDPARVEVFGWGRNHEPAANGERDWQQPRFLFVGVDWQRKNGDAVVRAFGRLRESVPDARLDVVGGHPPIDAQGVVGHGVLELRRPEERARLSALFAAATCFVMPSWNEPGGIAYAEAAAAGLPLIGTTAGGASEMVRPECGFVVDPRDEQALLTAMRTLSDPEVAAATGRAARARAELFTWPAVAERVLRALGAPEWKGRPWSPFLGEG</sequence>
<keyword evidence="1 2" id="KW-0808">Transferase</keyword>
<evidence type="ECO:0000313" key="2">
    <source>
        <dbReference type="EMBL" id="ADB53717.1"/>
    </source>
</evidence>
<dbReference type="KEGG" id="cwo:Cwoe_5311"/>
<dbReference type="Pfam" id="PF13692">
    <property type="entry name" value="Glyco_trans_1_4"/>
    <property type="match status" value="1"/>
</dbReference>
<protein>
    <submittedName>
        <fullName evidence="2">Glycosyl transferase group 1</fullName>
    </submittedName>
</protein>
<evidence type="ECO:0000313" key="3">
    <source>
        <dbReference type="Proteomes" id="UP000008229"/>
    </source>
</evidence>
<keyword evidence="3" id="KW-1185">Reference proteome</keyword>
<dbReference type="PANTHER" id="PTHR46401">
    <property type="entry name" value="GLYCOSYLTRANSFERASE WBBK-RELATED"/>
    <property type="match status" value="1"/>
</dbReference>
<dbReference type="eggNOG" id="COG0438">
    <property type="taxonomic scope" value="Bacteria"/>
</dbReference>
<evidence type="ECO:0000256" key="1">
    <source>
        <dbReference type="ARBA" id="ARBA00022679"/>
    </source>
</evidence>
<name>D3FFC4_CONWI</name>
<dbReference type="Proteomes" id="UP000008229">
    <property type="component" value="Chromosome"/>
</dbReference>
<dbReference type="SUPFAM" id="SSF53756">
    <property type="entry name" value="UDP-Glycosyltransferase/glycogen phosphorylase"/>
    <property type="match status" value="1"/>
</dbReference>
<proteinExistence type="predicted"/>
<dbReference type="EMBL" id="CP001854">
    <property type="protein sequence ID" value="ADB53717.1"/>
    <property type="molecule type" value="Genomic_DNA"/>
</dbReference>
<dbReference type="CDD" id="cd03801">
    <property type="entry name" value="GT4_PimA-like"/>
    <property type="match status" value="1"/>
</dbReference>
<dbReference type="Gene3D" id="3.40.50.2000">
    <property type="entry name" value="Glycogen Phosphorylase B"/>
    <property type="match status" value="1"/>
</dbReference>
<dbReference type="RefSeq" id="WP_012936768.1">
    <property type="nucleotide sequence ID" value="NC_013739.1"/>
</dbReference>
<dbReference type="PANTHER" id="PTHR46401:SF2">
    <property type="entry name" value="GLYCOSYLTRANSFERASE WBBK-RELATED"/>
    <property type="match status" value="1"/>
</dbReference>
<gene>
    <name evidence="2" type="ordered locus">Cwoe_5311</name>
</gene>
<reference evidence="2 3" key="1">
    <citation type="journal article" date="2010" name="Stand. Genomic Sci.">
        <title>Complete genome sequence of Conexibacter woesei type strain (ID131577).</title>
        <authorList>
            <person name="Pukall R."/>
            <person name="Lapidus A."/>
            <person name="Glavina Del Rio T."/>
            <person name="Copeland A."/>
            <person name="Tice H."/>
            <person name="Cheng J.-F."/>
            <person name="Lucas S."/>
            <person name="Chen F."/>
            <person name="Nolan M."/>
            <person name="Bruce D."/>
            <person name="Goodwin L."/>
            <person name="Pitluck S."/>
            <person name="Mavromatis K."/>
            <person name="Ivanova N."/>
            <person name="Ovchinnikova G."/>
            <person name="Pati A."/>
            <person name="Chen A."/>
            <person name="Palaniappan K."/>
            <person name="Land M."/>
            <person name="Hauser L."/>
            <person name="Chang Y.-J."/>
            <person name="Jeffries C.D."/>
            <person name="Chain P."/>
            <person name="Meincke L."/>
            <person name="Sims D."/>
            <person name="Brettin T."/>
            <person name="Detter J.C."/>
            <person name="Rohde M."/>
            <person name="Goeker M."/>
            <person name="Bristow J."/>
            <person name="Eisen J.A."/>
            <person name="Markowitz V."/>
            <person name="Kyrpides N.C."/>
            <person name="Klenk H.-P."/>
            <person name="Hugenholtz P."/>
        </authorList>
    </citation>
    <scope>NUCLEOTIDE SEQUENCE [LARGE SCALE GENOMIC DNA]</scope>
    <source>
        <strain evidence="3">DSM 14684 / CIP 108061 / JCM 11494 / NBRC 100937 / ID131577</strain>
    </source>
</reference>
<dbReference type="STRING" id="469383.Cwoe_5311"/>
<dbReference type="CAZy" id="GT4">
    <property type="family name" value="Glycosyltransferase Family 4"/>
</dbReference>
<dbReference type="OrthoDB" id="9810929at2"/>
<accession>D3FFC4</accession>
<dbReference type="GO" id="GO:0009103">
    <property type="term" value="P:lipopolysaccharide biosynthetic process"/>
    <property type="evidence" value="ECO:0007669"/>
    <property type="project" value="TreeGrafter"/>
</dbReference>